<dbReference type="Proteomes" id="UP001360953">
    <property type="component" value="Unassembled WGS sequence"/>
</dbReference>
<dbReference type="EMBL" id="JBBPEH010000001">
    <property type="protein sequence ID" value="KAK7544922.1"/>
    <property type="molecule type" value="Genomic_DNA"/>
</dbReference>
<reference evidence="1 2" key="1">
    <citation type="submission" date="2024-04" db="EMBL/GenBank/DDBJ databases">
        <title>Phyllosticta paracitricarpa is synonymous to the EU quarantine fungus P. citricarpa based on phylogenomic analyses.</title>
        <authorList>
            <consortium name="Lawrence Berkeley National Laboratory"/>
            <person name="Van ingen-buijs V.A."/>
            <person name="Van westerhoven A.C."/>
            <person name="Haridas S."/>
            <person name="Skiadas P."/>
            <person name="Martin F."/>
            <person name="Groenewald J.Z."/>
            <person name="Crous P.W."/>
            <person name="Seidl M.F."/>
        </authorList>
    </citation>
    <scope>NUCLEOTIDE SEQUENCE [LARGE SCALE GENOMIC DNA]</scope>
    <source>
        <strain evidence="1 2">CPC 17464</strain>
    </source>
</reference>
<proteinExistence type="predicted"/>
<evidence type="ECO:0008006" key="3">
    <source>
        <dbReference type="Google" id="ProtNLM"/>
    </source>
</evidence>
<organism evidence="1 2">
    <name type="scientific">Phyllosticta citribraziliensis</name>
    <dbReference type="NCBI Taxonomy" id="989973"/>
    <lineage>
        <taxon>Eukaryota</taxon>
        <taxon>Fungi</taxon>
        <taxon>Dikarya</taxon>
        <taxon>Ascomycota</taxon>
        <taxon>Pezizomycotina</taxon>
        <taxon>Dothideomycetes</taxon>
        <taxon>Dothideomycetes incertae sedis</taxon>
        <taxon>Botryosphaeriales</taxon>
        <taxon>Phyllostictaceae</taxon>
        <taxon>Phyllosticta</taxon>
    </lineage>
</organism>
<sequence length="246" mass="27551">MIRQSFDTYCCTISFDKARRLSPLLSIFSPFRTSPDERGPCLWTLTPSGSEVEFQYYGLTLQVRDGFQFIKTSAAWYWKALSKPAYLLFQAIDSQLNSAPSAGFLHQRRVSRCRRSTYFVGNLGGRQWKRESGRAARGIFSGHGTHLSLVQRHVTTSQRRPGRGTKLWRRQRDVKRAARGTVHDIYICTCVCGVARMHTDGDHQRVFSSCQPTAAEMTIASGVVRVVGRSATERAKGPADGPDGRG</sequence>
<evidence type="ECO:0000313" key="2">
    <source>
        <dbReference type="Proteomes" id="UP001360953"/>
    </source>
</evidence>
<gene>
    <name evidence="1" type="ORF">J3D65DRAFT_611230</name>
</gene>
<accession>A0ABR1MEA5</accession>
<dbReference type="RefSeq" id="XP_066660157.1">
    <property type="nucleotide sequence ID" value="XM_066798885.1"/>
</dbReference>
<keyword evidence="2" id="KW-1185">Reference proteome</keyword>
<dbReference type="GeneID" id="92031791"/>
<protein>
    <recommendedName>
        <fullName evidence="3">CUB domain-containing protein</fullName>
    </recommendedName>
</protein>
<comment type="caution">
    <text evidence="1">The sequence shown here is derived from an EMBL/GenBank/DDBJ whole genome shotgun (WGS) entry which is preliminary data.</text>
</comment>
<name>A0ABR1MEA5_9PEZI</name>
<evidence type="ECO:0000313" key="1">
    <source>
        <dbReference type="EMBL" id="KAK7544922.1"/>
    </source>
</evidence>